<name>A0ABT8B0G3_9HYPH</name>
<sequence length="345" mass="37077">MVTGMRRAALAVVGAAALGLVVRARTSGVSLRAALINDVLLPLSGMKRKARDARALPRQIARHRRLEPARPSARLRRRLIVDAEVLDGAEVFTIRPRGASSGTTILYLHGGAWVFDVLAPHWWIVDALIARTGARVILPRYPLAPEWTWRETYAFLERLLGGELATDRERLIVAGDSAGGCLSVGLCQRLHARGEKCPAGLLLFSPALDLTFADPQVHALAPHDPMLAVAGCRAAARLWAAETPLTDPRISPLFDRLDGLPPVTIFTGTRDLLHPDSLRLHQGLRGAGQAVALHCYRGMCHVFVGAPIPEADRALDEAGAFVRGCVGAATAAPDRVANPPVGRRA</sequence>
<evidence type="ECO:0000313" key="4">
    <source>
        <dbReference type="Proteomes" id="UP001244297"/>
    </source>
</evidence>
<proteinExistence type="predicted"/>
<dbReference type="GO" id="GO:0016787">
    <property type="term" value="F:hydrolase activity"/>
    <property type="evidence" value="ECO:0007669"/>
    <property type="project" value="UniProtKB-KW"/>
</dbReference>
<dbReference type="RefSeq" id="WP_238294092.1">
    <property type="nucleotide sequence ID" value="NZ_BPQS01000096.1"/>
</dbReference>
<dbReference type="PANTHER" id="PTHR48081:SF8">
    <property type="entry name" value="ALPHA_BETA HYDROLASE FOLD-3 DOMAIN-CONTAINING PROTEIN-RELATED"/>
    <property type="match status" value="1"/>
</dbReference>
<dbReference type="SUPFAM" id="SSF53474">
    <property type="entry name" value="alpha/beta-Hydrolases"/>
    <property type="match status" value="1"/>
</dbReference>
<dbReference type="Proteomes" id="UP001244297">
    <property type="component" value="Unassembled WGS sequence"/>
</dbReference>
<keyword evidence="1 3" id="KW-0378">Hydrolase</keyword>
<dbReference type="PANTHER" id="PTHR48081">
    <property type="entry name" value="AB HYDROLASE SUPERFAMILY PROTEIN C4A8.06C"/>
    <property type="match status" value="1"/>
</dbReference>
<accession>A0ABT8B0G3</accession>
<protein>
    <submittedName>
        <fullName evidence="3">Alpha/beta hydrolase</fullName>
    </submittedName>
</protein>
<dbReference type="InterPro" id="IPR013094">
    <property type="entry name" value="AB_hydrolase_3"/>
</dbReference>
<evidence type="ECO:0000259" key="2">
    <source>
        <dbReference type="Pfam" id="PF07859"/>
    </source>
</evidence>
<feature type="domain" description="Alpha/beta hydrolase fold-3" evidence="2">
    <location>
        <begin position="105"/>
        <end position="304"/>
    </location>
</feature>
<keyword evidence="4" id="KW-1185">Reference proteome</keyword>
<gene>
    <name evidence="3" type="ORF">QWZ18_31700</name>
</gene>
<dbReference type="Gene3D" id="3.40.50.1820">
    <property type="entry name" value="alpha/beta hydrolase"/>
    <property type="match status" value="1"/>
</dbReference>
<evidence type="ECO:0000313" key="3">
    <source>
        <dbReference type="EMBL" id="MDN3575146.1"/>
    </source>
</evidence>
<reference evidence="4" key="1">
    <citation type="journal article" date="2019" name="Int. J. Syst. Evol. Microbiol.">
        <title>The Global Catalogue of Microorganisms (GCM) 10K type strain sequencing project: providing services to taxonomists for standard genome sequencing and annotation.</title>
        <authorList>
            <consortium name="The Broad Institute Genomics Platform"/>
            <consortium name="The Broad Institute Genome Sequencing Center for Infectious Disease"/>
            <person name="Wu L."/>
            <person name="Ma J."/>
        </authorList>
    </citation>
    <scope>NUCLEOTIDE SEQUENCE [LARGE SCALE GENOMIC DNA]</scope>
    <source>
        <strain evidence="4">CECT 7806</strain>
    </source>
</reference>
<comment type="caution">
    <text evidence="3">The sequence shown here is derived from an EMBL/GenBank/DDBJ whole genome shotgun (WGS) entry which is preliminary data.</text>
</comment>
<evidence type="ECO:0000256" key="1">
    <source>
        <dbReference type="ARBA" id="ARBA00022801"/>
    </source>
</evidence>
<dbReference type="EMBL" id="JAUFPT010000172">
    <property type="protein sequence ID" value="MDN3575146.1"/>
    <property type="molecule type" value="Genomic_DNA"/>
</dbReference>
<organism evidence="3 4">
    <name type="scientific">Methylobacterium longum</name>
    <dbReference type="NCBI Taxonomy" id="767694"/>
    <lineage>
        <taxon>Bacteria</taxon>
        <taxon>Pseudomonadati</taxon>
        <taxon>Pseudomonadota</taxon>
        <taxon>Alphaproteobacteria</taxon>
        <taxon>Hyphomicrobiales</taxon>
        <taxon>Methylobacteriaceae</taxon>
        <taxon>Methylobacterium</taxon>
    </lineage>
</organism>
<dbReference type="InterPro" id="IPR029058">
    <property type="entry name" value="AB_hydrolase_fold"/>
</dbReference>
<dbReference type="InterPro" id="IPR050300">
    <property type="entry name" value="GDXG_lipolytic_enzyme"/>
</dbReference>
<dbReference type="Pfam" id="PF07859">
    <property type="entry name" value="Abhydrolase_3"/>
    <property type="match status" value="1"/>
</dbReference>